<accession>A0A919PEF5</accession>
<feature type="transmembrane region" description="Helical" evidence="8">
    <location>
        <begin position="122"/>
        <end position="144"/>
    </location>
</feature>
<comment type="similarity">
    <text evidence="2">Belongs to the major facilitator superfamily. Bcr/CmlA family.</text>
</comment>
<feature type="transmembrane region" description="Helical" evidence="8">
    <location>
        <begin position="331"/>
        <end position="352"/>
    </location>
</feature>
<comment type="caution">
    <text evidence="10">The sequence shown here is derived from an EMBL/GenBank/DDBJ whole genome shotgun (WGS) entry which is preliminary data.</text>
</comment>
<evidence type="ECO:0000256" key="2">
    <source>
        <dbReference type="ARBA" id="ARBA00006236"/>
    </source>
</evidence>
<feature type="transmembrane region" description="Helical" evidence="8">
    <location>
        <begin position="297"/>
        <end position="319"/>
    </location>
</feature>
<evidence type="ECO:0000256" key="1">
    <source>
        <dbReference type="ARBA" id="ARBA00004651"/>
    </source>
</evidence>
<evidence type="ECO:0000313" key="10">
    <source>
        <dbReference type="EMBL" id="GIG42019.1"/>
    </source>
</evidence>
<dbReference type="NCBIfam" id="TIGR00710">
    <property type="entry name" value="efflux_Bcr_CflA"/>
    <property type="match status" value="1"/>
</dbReference>
<dbReference type="EMBL" id="BONQ01000002">
    <property type="protein sequence ID" value="GIG42019.1"/>
    <property type="molecule type" value="Genomic_DNA"/>
</dbReference>
<name>A0A919PEF5_9ACTN</name>
<dbReference type="Pfam" id="PF07690">
    <property type="entry name" value="MFS_1"/>
    <property type="match status" value="1"/>
</dbReference>
<dbReference type="PROSITE" id="PS00216">
    <property type="entry name" value="SUGAR_TRANSPORT_1"/>
    <property type="match status" value="1"/>
</dbReference>
<dbReference type="PANTHER" id="PTHR23502:SF132">
    <property type="entry name" value="POLYAMINE TRANSPORTER 2-RELATED"/>
    <property type="match status" value="1"/>
</dbReference>
<dbReference type="PANTHER" id="PTHR23502">
    <property type="entry name" value="MAJOR FACILITATOR SUPERFAMILY"/>
    <property type="match status" value="1"/>
</dbReference>
<feature type="transmembrane region" description="Helical" evidence="8">
    <location>
        <begin position="89"/>
        <end position="110"/>
    </location>
</feature>
<organism evidence="10 11">
    <name type="scientific">Dactylosporangium siamense</name>
    <dbReference type="NCBI Taxonomy" id="685454"/>
    <lineage>
        <taxon>Bacteria</taxon>
        <taxon>Bacillati</taxon>
        <taxon>Actinomycetota</taxon>
        <taxon>Actinomycetes</taxon>
        <taxon>Micromonosporales</taxon>
        <taxon>Micromonosporaceae</taxon>
        <taxon>Dactylosporangium</taxon>
    </lineage>
</organism>
<protein>
    <submittedName>
        <fullName evidence="10">Bcr/CflA family drug resistance efflux transporter</fullName>
    </submittedName>
</protein>
<dbReference type="InterPro" id="IPR004812">
    <property type="entry name" value="Efflux_drug-R_Bcr/CmlA"/>
</dbReference>
<feature type="transmembrane region" description="Helical" evidence="8">
    <location>
        <begin position="33"/>
        <end position="52"/>
    </location>
</feature>
<gene>
    <name evidence="10" type="ORF">Dsi01nite_000600</name>
</gene>
<evidence type="ECO:0000259" key="9">
    <source>
        <dbReference type="PROSITE" id="PS50850"/>
    </source>
</evidence>
<reference evidence="10" key="1">
    <citation type="submission" date="2021-01" db="EMBL/GenBank/DDBJ databases">
        <title>Whole genome shotgun sequence of Dactylosporangium siamense NBRC 106093.</title>
        <authorList>
            <person name="Komaki H."/>
            <person name="Tamura T."/>
        </authorList>
    </citation>
    <scope>NUCLEOTIDE SEQUENCE</scope>
    <source>
        <strain evidence="10">NBRC 106093</strain>
    </source>
</reference>
<feature type="transmembrane region" description="Helical" evidence="8">
    <location>
        <begin position="64"/>
        <end position="83"/>
    </location>
</feature>
<dbReference type="InterPro" id="IPR036259">
    <property type="entry name" value="MFS_trans_sf"/>
</dbReference>
<dbReference type="Gene3D" id="1.20.1720.10">
    <property type="entry name" value="Multidrug resistance protein D"/>
    <property type="match status" value="1"/>
</dbReference>
<keyword evidence="5 8" id="KW-0812">Transmembrane</keyword>
<comment type="subcellular location">
    <subcellularLocation>
        <location evidence="1">Cell membrane</location>
        <topology evidence="1">Multi-pass membrane protein</topology>
    </subcellularLocation>
</comment>
<dbReference type="CDD" id="cd17320">
    <property type="entry name" value="MFS_MdfA_MDR_like"/>
    <property type="match status" value="1"/>
</dbReference>
<evidence type="ECO:0000313" key="11">
    <source>
        <dbReference type="Proteomes" id="UP000660611"/>
    </source>
</evidence>
<dbReference type="SUPFAM" id="SSF103473">
    <property type="entry name" value="MFS general substrate transporter"/>
    <property type="match status" value="1"/>
</dbReference>
<keyword evidence="11" id="KW-1185">Reference proteome</keyword>
<keyword evidence="6 8" id="KW-1133">Transmembrane helix</keyword>
<feature type="transmembrane region" description="Helical" evidence="8">
    <location>
        <begin position="201"/>
        <end position="220"/>
    </location>
</feature>
<feature type="transmembrane region" description="Helical" evidence="8">
    <location>
        <begin position="150"/>
        <end position="172"/>
    </location>
</feature>
<evidence type="ECO:0000256" key="7">
    <source>
        <dbReference type="ARBA" id="ARBA00023136"/>
    </source>
</evidence>
<sequence length="402" mass="40121">MLGSLIAIGPLTIDMYLPALPSITDDLHTTSTAVQLTLTGTLAGLALGQLAIGPWSDAVGRRVPLLAGLVLHVLASVACVFAPDVTVLGALRVLQGLGVAASSVVAMAVVRDLFSGAAFARLFSRLMLVMGAAPILAPTLGSAVLRWTEWRGVFVVLAVFGVLLTTLAALALRETLPPARRRSGGVGGTLRVYGSLLRDRVFVGLVLVAGFAMAALFAYVGGSSFVLQEVYGLSEAQFGLAFGAGAVGLIGGTQYNVRLLRRFTPQRILTSALAAGTVAGGLLVALAATGLGGLPALLAALWAVLTAAGLALPNAPALAMSRHGEAAGTAAALLGAVQFGVGAVAAPLVGVLGTGATAMAVVIAGGMLTATATLLVVVRPGALVTPEDEASGVTLDPTPAAA</sequence>
<dbReference type="AlphaFoldDB" id="A0A919PEF5"/>
<dbReference type="InterPro" id="IPR005829">
    <property type="entry name" value="Sugar_transporter_CS"/>
</dbReference>
<keyword evidence="3" id="KW-0813">Transport</keyword>
<proteinExistence type="inferred from homology"/>
<evidence type="ECO:0000256" key="6">
    <source>
        <dbReference type="ARBA" id="ARBA00022989"/>
    </source>
</evidence>
<feature type="transmembrane region" description="Helical" evidence="8">
    <location>
        <begin position="240"/>
        <end position="257"/>
    </location>
</feature>
<feature type="domain" description="Major facilitator superfamily (MFS) profile" evidence="9">
    <location>
        <begin position="1"/>
        <end position="383"/>
    </location>
</feature>
<dbReference type="GO" id="GO:1990961">
    <property type="term" value="P:xenobiotic detoxification by transmembrane export across the plasma membrane"/>
    <property type="evidence" value="ECO:0007669"/>
    <property type="project" value="InterPro"/>
</dbReference>
<evidence type="ECO:0000256" key="3">
    <source>
        <dbReference type="ARBA" id="ARBA00022448"/>
    </source>
</evidence>
<evidence type="ECO:0000256" key="5">
    <source>
        <dbReference type="ARBA" id="ARBA00022692"/>
    </source>
</evidence>
<dbReference type="GO" id="GO:0005886">
    <property type="term" value="C:plasma membrane"/>
    <property type="evidence" value="ECO:0007669"/>
    <property type="project" value="UniProtKB-SubCell"/>
</dbReference>
<dbReference type="GO" id="GO:0042910">
    <property type="term" value="F:xenobiotic transmembrane transporter activity"/>
    <property type="evidence" value="ECO:0007669"/>
    <property type="project" value="InterPro"/>
</dbReference>
<feature type="transmembrane region" description="Helical" evidence="8">
    <location>
        <begin position="358"/>
        <end position="378"/>
    </location>
</feature>
<evidence type="ECO:0000256" key="4">
    <source>
        <dbReference type="ARBA" id="ARBA00022475"/>
    </source>
</evidence>
<keyword evidence="4" id="KW-1003">Cell membrane</keyword>
<keyword evidence="7 8" id="KW-0472">Membrane</keyword>
<dbReference type="Proteomes" id="UP000660611">
    <property type="component" value="Unassembled WGS sequence"/>
</dbReference>
<evidence type="ECO:0000256" key="8">
    <source>
        <dbReference type="SAM" id="Phobius"/>
    </source>
</evidence>
<feature type="transmembrane region" description="Helical" evidence="8">
    <location>
        <begin position="269"/>
        <end position="291"/>
    </location>
</feature>
<dbReference type="InterPro" id="IPR011701">
    <property type="entry name" value="MFS"/>
</dbReference>
<dbReference type="PROSITE" id="PS50850">
    <property type="entry name" value="MFS"/>
    <property type="match status" value="1"/>
</dbReference>
<dbReference type="FunFam" id="1.20.1720.10:FF:000005">
    <property type="entry name" value="Bcr/CflA family efflux transporter"/>
    <property type="match status" value="1"/>
</dbReference>
<dbReference type="InterPro" id="IPR020846">
    <property type="entry name" value="MFS_dom"/>
</dbReference>